<accession>A0AAW1TR38</accession>
<gene>
    <name evidence="1" type="ORF">WA026_011409</name>
</gene>
<dbReference type="EMBL" id="JARQZJ010000005">
    <property type="protein sequence ID" value="KAK9871125.1"/>
    <property type="molecule type" value="Genomic_DNA"/>
</dbReference>
<evidence type="ECO:0000313" key="1">
    <source>
        <dbReference type="EMBL" id="KAK9871125.1"/>
    </source>
</evidence>
<protein>
    <submittedName>
        <fullName evidence="1">Uncharacterized protein</fullName>
    </submittedName>
</protein>
<name>A0AAW1TR38_9CUCU</name>
<organism evidence="1 2">
    <name type="scientific">Henosepilachna vigintioctopunctata</name>
    <dbReference type="NCBI Taxonomy" id="420089"/>
    <lineage>
        <taxon>Eukaryota</taxon>
        <taxon>Metazoa</taxon>
        <taxon>Ecdysozoa</taxon>
        <taxon>Arthropoda</taxon>
        <taxon>Hexapoda</taxon>
        <taxon>Insecta</taxon>
        <taxon>Pterygota</taxon>
        <taxon>Neoptera</taxon>
        <taxon>Endopterygota</taxon>
        <taxon>Coleoptera</taxon>
        <taxon>Polyphaga</taxon>
        <taxon>Cucujiformia</taxon>
        <taxon>Coccinelloidea</taxon>
        <taxon>Coccinellidae</taxon>
        <taxon>Epilachninae</taxon>
        <taxon>Epilachnini</taxon>
        <taxon>Henosepilachna</taxon>
    </lineage>
</organism>
<keyword evidence="2" id="KW-1185">Reference proteome</keyword>
<proteinExistence type="predicted"/>
<dbReference type="Proteomes" id="UP001431783">
    <property type="component" value="Unassembled WGS sequence"/>
</dbReference>
<reference evidence="1 2" key="1">
    <citation type="submission" date="2023-03" db="EMBL/GenBank/DDBJ databases">
        <title>Genome insight into feeding habits of ladybird beetles.</title>
        <authorList>
            <person name="Li H.-S."/>
            <person name="Huang Y.-H."/>
            <person name="Pang H."/>
        </authorList>
    </citation>
    <scope>NUCLEOTIDE SEQUENCE [LARGE SCALE GENOMIC DNA]</scope>
    <source>
        <strain evidence="1">SYSU_2023b</strain>
        <tissue evidence="1">Whole body</tissue>
    </source>
</reference>
<sequence>MVQWFESAFCRTQLAITQIKVEFRCLKLSQSVGVNNDIAHIKRRLSIGGLTSKKNTRKADISIFWSCYGGTQTSTIQNYGGKNIGEKAVEDQEPWGFQFQRLNWDEL</sequence>
<dbReference type="AlphaFoldDB" id="A0AAW1TR38"/>
<evidence type="ECO:0000313" key="2">
    <source>
        <dbReference type="Proteomes" id="UP001431783"/>
    </source>
</evidence>
<comment type="caution">
    <text evidence="1">The sequence shown here is derived from an EMBL/GenBank/DDBJ whole genome shotgun (WGS) entry which is preliminary data.</text>
</comment>